<dbReference type="SMART" id="SM00342">
    <property type="entry name" value="HTH_ARAC"/>
    <property type="match status" value="1"/>
</dbReference>
<feature type="domain" description="HTH araC/xylS-type" evidence="4">
    <location>
        <begin position="146"/>
        <end position="246"/>
    </location>
</feature>
<dbReference type="InterPro" id="IPR018060">
    <property type="entry name" value="HTH_AraC"/>
</dbReference>
<reference evidence="5" key="1">
    <citation type="submission" date="2021-04" db="EMBL/GenBank/DDBJ databases">
        <title>Genome sequence of Serratia sp. arafor3.</title>
        <authorList>
            <person name="Besaury L."/>
        </authorList>
    </citation>
    <scope>NUCLEOTIDE SEQUENCE</scope>
    <source>
        <strain evidence="5">Arafor3</strain>
    </source>
</reference>
<accession>A0ABT0KA21</accession>
<dbReference type="Pfam" id="PF12833">
    <property type="entry name" value="HTH_18"/>
    <property type="match status" value="1"/>
</dbReference>
<dbReference type="InterPro" id="IPR018062">
    <property type="entry name" value="HTH_AraC-typ_CS"/>
</dbReference>
<keyword evidence="3" id="KW-0804">Transcription</keyword>
<dbReference type="PROSITE" id="PS01124">
    <property type="entry name" value="HTH_ARAC_FAMILY_2"/>
    <property type="match status" value="1"/>
</dbReference>
<keyword evidence="6" id="KW-1185">Reference proteome</keyword>
<dbReference type="RefSeq" id="WP_248945083.1">
    <property type="nucleotide sequence ID" value="NZ_CBCSGY010000005.1"/>
</dbReference>
<dbReference type="PANTHER" id="PTHR46796">
    <property type="entry name" value="HTH-TYPE TRANSCRIPTIONAL ACTIVATOR RHAS-RELATED"/>
    <property type="match status" value="1"/>
</dbReference>
<gene>
    <name evidence="5" type="ORF">KAJ71_07150</name>
</gene>
<dbReference type="InterPro" id="IPR050204">
    <property type="entry name" value="AraC_XylS_family_regulators"/>
</dbReference>
<evidence type="ECO:0000313" key="6">
    <source>
        <dbReference type="Proteomes" id="UP001165275"/>
    </source>
</evidence>
<name>A0ABT0KA21_9GAMM</name>
<evidence type="ECO:0000259" key="4">
    <source>
        <dbReference type="PROSITE" id="PS01124"/>
    </source>
</evidence>
<comment type="caution">
    <text evidence="5">The sequence shown here is derived from an EMBL/GenBank/DDBJ whole genome shotgun (WGS) entry which is preliminary data.</text>
</comment>
<evidence type="ECO:0000313" key="5">
    <source>
        <dbReference type="EMBL" id="MCL1028801.1"/>
    </source>
</evidence>
<evidence type="ECO:0000256" key="2">
    <source>
        <dbReference type="ARBA" id="ARBA00023125"/>
    </source>
</evidence>
<dbReference type="SUPFAM" id="SSF46689">
    <property type="entry name" value="Homeodomain-like"/>
    <property type="match status" value="1"/>
</dbReference>
<evidence type="ECO:0000256" key="3">
    <source>
        <dbReference type="ARBA" id="ARBA00023163"/>
    </source>
</evidence>
<dbReference type="PROSITE" id="PS00041">
    <property type="entry name" value="HTH_ARAC_FAMILY_1"/>
    <property type="match status" value="1"/>
</dbReference>
<dbReference type="Gene3D" id="1.10.10.60">
    <property type="entry name" value="Homeodomain-like"/>
    <property type="match status" value="1"/>
</dbReference>
<proteinExistence type="predicted"/>
<sequence>MKRITTSSCLGFDEVISLNCPGLLLINSTGESVVAASSKNKYDEHLLSAGSTYLLVADSAKIEVLQGEIHYRELDCSRLVKLQVFLDQAATESVDFSRADLSAVLATTLDKQSETRSIEYWYVNQVLNSGPEQKKFVAVLRNTEWYQLICFLLAESEDVLGNRIQDMCVKYGLSLAHFRRLSRNALGKSTKVGLRDWRLIRALLELSGGDKNMTTIAMDHGYSSLSHFSYEVKNTFGISARNMKQIITDG</sequence>
<keyword evidence="2" id="KW-0238">DNA-binding</keyword>
<dbReference type="InterPro" id="IPR009057">
    <property type="entry name" value="Homeodomain-like_sf"/>
</dbReference>
<dbReference type="Proteomes" id="UP001165275">
    <property type="component" value="Unassembled WGS sequence"/>
</dbReference>
<dbReference type="EMBL" id="JAGQDC010000004">
    <property type="protein sequence ID" value="MCL1028801.1"/>
    <property type="molecule type" value="Genomic_DNA"/>
</dbReference>
<organism evidence="5 6">
    <name type="scientific">Serratia silvae</name>
    <dbReference type="NCBI Taxonomy" id="2824122"/>
    <lineage>
        <taxon>Bacteria</taxon>
        <taxon>Pseudomonadati</taxon>
        <taxon>Pseudomonadota</taxon>
        <taxon>Gammaproteobacteria</taxon>
        <taxon>Enterobacterales</taxon>
        <taxon>Yersiniaceae</taxon>
        <taxon>Serratia</taxon>
    </lineage>
</organism>
<evidence type="ECO:0000256" key="1">
    <source>
        <dbReference type="ARBA" id="ARBA00023015"/>
    </source>
</evidence>
<keyword evidence="1" id="KW-0805">Transcription regulation</keyword>
<protein>
    <submittedName>
        <fullName evidence="5">Helix-turn-helix domain-containing protein</fullName>
    </submittedName>
</protein>